<dbReference type="PANTHER" id="PTHR30522">
    <property type="entry name" value="NUCLEOSIDE TRIPHOSPHATE PYROPHOSPHOHYDROLASE"/>
    <property type="match status" value="1"/>
</dbReference>
<dbReference type="Pfam" id="PF00459">
    <property type="entry name" value="Inositol_P"/>
    <property type="match status" value="1"/>
</dbReference>
<evidence type="ECO:0000256" key="7">
    <source>
        <dbReference type="ARBA" id="ARBA00023136"/>
    </source>
</evidence>
<dbReference type="Pfam" id="PF00293">
    <property type="entry name" value="NUDIX"/>
    <property type="match status" value="1"/>
</dbReference>
<feature type="binding site" evidence="8">
    <location>
        <position position="265"/>
    </location>
    <ligand>
        <name>Mg(2+)</name>
        <dbReference type="ChEBI" id="CHEBI:18420"/>
        <label>1</label>
        <note>catalytic</note>
    </ligand>
</feature>
<dbReference type="CDD" id="cd11528">
    <property type="entry name" value="NTP-PPase_MazG_Nterm"/>
    <property type="match status" value="1"/>
</dbReference>
<dbReference type="GO" id="GO:0006790">
    <property type="term" value="P:sulfur compound metabolic process"/>
    <property type="evidence" value="ECO:0007669"/>
    <property type="project" value="InterPro"/>
</dbReference>
<feature type="binding site" evidence="8">
    <location>
        <position position="390"/>
    </location>
    <ligand>
        <name>Mg(2+)</name>
        <dbReference type="ChEBI" id="CHEBI:18420"/>
        <label>1</label>
        <note>catalytic</note>
    </ligand>
</feature>
<dbReference type="InterPro" id="IPR000086">
    <property type="entry name" value="NUDIX_hydrolase_dom"/>
</dbReference>
<evidence type="ECO:0000256" key="4">
    <source>
        <dbReference type="ARBA" id="ARBA00022723"/>
    </source>
</evidence>
<dbReference type="InterPro" id="IPR006240">
    <property type="entry name" value="CysQ"/>
</dbReference>
<evidence type="ECO:0000259" key="10">
    <source>
        <dbReference type="PROSITE" id="PS51462"/>
    </source>
</evidence>
<dbReference type="PROSITE" id="PS51462">
    <property type="entry name" value="NUDIX"/>
    <property type="match status" value="1"/>
</dbReference>
<dbReference type="GO" id="GO:0008441">
    <property type="term" value="F:3'(2'),5'-bisphosphate nucleotidase activity"/>
    <property type="evidence" value="ECO:0007669"/>
    <property type="project" value="InterPro"/>
</dbReference>
<comment type="cofactor">
    <cofactor evidence="8">
        <name>Mg(2+)</name>
        <dbReference type="ChEBI" id="CHEBI:18420"/>
    </cofactor>
</comment>
<dbReference type="GO" id="GO:0006203">
    <property type="term" value="P:dGTP catabolic process"/>
    <property type="evidence" value="ECO:0007669"/>
    <property type="project" value="TreeGrafter"/>
</dbReference>
<feature type="binding site" evidence="8">
    <location>
        <position position="245"/>
    </location>
    <ligand>
        <name>Mg(2+)</name>
        <dbReference type="ChEBI" id="CHEBI:18420"/>
        <label>1</label>
        <note>catalytic</note>
    </ligand>
</feature>
<dbReference type="GO" id="GO:0016020">
    <property type="term" value="C:membrane"/>
    <property type="evidence" value="ECO:0007669"/>
    <property type="project" value="InterPro"/>
</dbReference>
<dbReference type="FunFam" id="1.10.287.1080:FF:000001">
    <property type="entry name" value="Nucleoside triphosphate pyrophosphohydrolase"/>
    <property type="match status" value="1"/>
</dbReference>
<dbReference type="Gene3D" id="3.30.540.10">
    <property type="entry name" value="Fructose-1,6-Bisphosphatase, subunit A, domain 1"/>
    <property type="match status" value="1"/>
</dbReference>
<keyword evidence="2" id="KW-1003">Cell membrane</keyword>
<dbReference type="GO" id="GO:0047429">
    <property type="term" value="F:nucleoside triphosphate diphosphatase activity"/>
    <property type="evidence" value="ECO:0007669"/>
    <property type="project" value="InterPro"/>
</dbReference>
<dbReference type="GO" id="GO:0000287">
    <property type="term" value="F:magnesium ion binding"/>
    <property type="evidence" value="ECO:0007669"/>
    <property type="project" value="InterPro"/>
</dbReference>
<dbReference type="CDD" id="cd24156">
    <property type="entry name" value="NUDIX_ADPRase_NudE"/>
    <property type="match status" value="1"/>
</dbReference>
<name>A0AA38Y254_9EURO</name>
<reference evidence="11" key="1">
    <citation type="submission" date="2022-10" db="EMBL/GenBank/DDBJ databases">
        <title>Culturing micro-colonial fungi from biological soil crusts in the Mojave desert and describing Neophaeococcomyces mojavensis, and introducing the new genera and species Taxawa tesnikishii.</title>
        <authorList>
            <person name="Kurbessoian T."/>
            <person name="Stajich J.E."/>
        </authorList>
    </citation>
    <scope>NUCLEOTIDE SEQUENCE</scope>
    <source>
        <strain evidence="11">TK_35</strain>
    </source>
</reference>
<accession>A0AA38Y254</accession>
<dbReference type="GO" id="GO:0046076">
    <property type="term" value="P:dTTP catabolic process"/>
    <property type="evidence" value="ECO:0007669"/>
    <property type="project" value="TreeGrafter"/>
</dbReference>
<evidence type="ECO:0000256" key="3">
    <source>
        <dbReference type="ARBA" id="ARBA00022519"/>
    </source>
</evidence>
<comment type="similarity">
    <text evidence="1">Belongs to the inositol monophosphatase superfamily. CysQ family.</text>
</comment>
<feature type="transmembrane region" description="Helical" evidence="9">
    <location>
        <begin position="753"/>
        <end position="772"/>
    </location>
</feature>
<comment type="caution">
    <text evidence="11">The sequence shown here is derived from an EMBL/GenBank/DDBJ whole genome shotgun (WGS) entry which is preliminary data.</text>
</comment>
<dbReference type="CDD" id="cd01638">
    <property type="entry name" value="CysQ"/>
    <property type="match status" value="1"/>
</dbReference>
<sequence>MNDDRARRPLPIIHRITDEENGPFQRQHLDLEFSNGERRRFERLVSRGHGAVVVVPMLDDETVLLVREYAAGMHRYELGLVKGRIDAGETPEQAADRELKEEAGYGARRVDVLRAMTLAPTYMSHQSWLVVARDLYPEKLAGDEPEELEVVPWKLADLDQLMLREDFSEGLAAGSTMIKLTTELRETAIAIAQEAGQAIMQIYSNGFDVTLKDDDSPVTAADLAADRVIQQGLRQLTPELPILSEESPLVPWEQRQHWGAYWLVDPLDGTRDFVKRNGEFSVNIALIYQGAPAFGVVQSPVTGIVWHAMRGELAYRRQGVHDTVLRTRTPATAPLRVAASRSHRSAETNALLARMGDIETVVQGSSLKFCRIAEGGLDVYPRLGPTSEWDTAAGQCVLHAAGGAVLSAGTGKPFRYNRRPTLLNGSFMALGDTSLPWRDCTPDTPATGTASTELERLLAIMARLRDPQGGCPWDLEQNFATIAPYTIEEAYEVADAIDRGDLDDLCDELGDLLLQVVFHARMAEEQGAFAFAEVARAISDKMQRRHPHVFADVSVDDADGVMRNWDAIKRAERAAKGERDTSALAGISRGLPEWQRAVKLQSRAAKVGFDWPGPLPVLDKAAEELQELREEFERGDIAGNKARLQEELGDLLFVCANLARHADIDLGAALRGANHKFERRFRLMEAQAEAQGDSLAALDLDAQEALWQHAKIVGCYLPWLWLRKGGSIWLLLPAAASLALFAWLLTLHPTASGRVYAAYGGVYIGTALFWLWL</sequence>
<gene>
    <name evidence="11" type="ORF">H2204_007953</name>
</gene>
<dbReference type="GO" id="GO:0046061">
    <property type="term" value="P:dATP catabolic process"/>
    <property type="evidence" value="ECO:0007669"/>
    <property type="project" value="TreeGrafter"/>
</dbReference>
<proteinExistence type="inferred from homology"/>
<feature type="binding site" evidence="8">
    <location>
        <position position="268"/>
    </location>
    <ligand>
        <name>Mg(2+)</name>
        <dbReference type="ChEBI" id="CHEBI:18420"/>
        <label>1</label>
        <note>catalytic</note>
    </ligand>
</feature>
<evidence type="ECO:0000256" key="8">
    <source>
        <dbReference type="PIRSR" id="PIRSR600760-2"/>
    </source>
</evidence>
<dbReference type="InterPro" id="IPR003844">
    <property type="entry name" value="UPF0060"/>
</dbReference>
<dbReference type="NCBIfam" id="TIGR01331">
    <property type="entry name" value="bisphos_cysQ"/>
    <property type="match status" value="1"/>
</dbReference>
<keyword evidence="9" id="KW-1133">Transmembrane helix</keyword>
<evidence type="ECO:0000256" key="6">
    <source>
        <dbReference type="ARBA" id="ARBA00022842"/>
    </source>
</evidence>
<dbReference type="InterPro" id="IPR011551">
    <property type="entry name" value="NTP_PyrPHydrolase_MazG"/>
</dbReference>
<dbReference type="GO" id="GO:0046081">
    <property type="term" value="P:dUTP catabolic process"/>
    <property type="evidence" value="ECO:0007669"/>
    <property type="project" value="TreeGrafter"/>
</dbReference>
<dbReference type="PROSITE" id="PS00629">
    <property type="entry name" value="IMP_1"/>
    <property type="match status" value="1"/>
</dbReference>
<dbReference type="InterPro" id="IPR000760">
    <property type="entry name" value="Inositol_monophosphatase-like"/>
</dbReference>
<keyword evidence="4 8" id="KW-0479">Metal-binding</keyword>
<dbReference type="Pfam" id="PF03819">
    <property type="entry name" value="MazG"/>
    <property type="match status" value="2"/>
</dbReference>
<dbReference type="PROSITE" id="PS00893">
    <property type="entry name" value="NUDIX_BOX"/>
    <property type="match status" value="1"/>
</dbReference>
<dbReference type="InterPro" id="IPR020583">
    <property type="entry name" value="Inositol_monoP_metal-BS"/>
</dbReference>
<dbReference type="GO" id="GO:0006950">
    <property type="term" value="P:response to stress"/>
    <property type="evidence" value="ECO:0007669"/>
    <property type="project" value="UniProtKB-ARBA"/>
</dbReference>
<feature type="transmembrane region" description="Helical" evidence="9">
    <location>
        <begin position="728"/>
        <end position="747"/>
    </location>
</feature>
<dbReference type="GO" id="GO:0046854">
    <property type="term" value="P:phosphatidylinositol phosphate biosynthetic process"/>
    <property type="evidence" value="ECO:0007669"/>
    <property type="project" value="InterPro"/>
</dbReference>
<dbReference type="InterPro" id="IPR020550">
    <property type="entry name" value="Inositol_monophosphatase_CS"/>
</dbReference>
<dbReference type="FunFam" id="3.40.190.80:FF:000005">
    <property type="entry name" value="3'(2'),5'-bisphosphate nucleotidase CysQ"/>
    <property type="match status" value="1"/>
</dbReference>
<keyword evidence="6 8" id="KW-0460">Magnesium</keyword>
<dbReference type="InterPro" id="IPR020084">
    <property type="entry name" value="NUDIX_hydrolase_CS"/>
</dbReference>
<dbReference type="AlphaFoldDB" id="A0AA38Y254"/>
<dbReference type="InterPro" id="IPR048011">
    <property type="entry name" value="NTP-PPase_MazG-like_C"/>
</dbReference>
<dbReference type="InterPro" id="IPR015797">
    <property type="entry name" value="NUDIX_hydrolase-like_dom_sf"/>
</dbReference>
<dbReference type="EMBL" id="JAPDRN010000056">
    <property type="protein sequence ID" value="KAJ9631507.1"/>
    <property type="molecule type" value="Genomic_DNA"/>
</dbReference>
<evidence type="ECO:0000256" key="1">
    <source>
        <dbReference type="ARBA" id="ARBA00005289"/>
    </source>
</evidence>
<dbReference type="SUPFAM" id="SSF56655">
    <property type="entry name" value="Carbohydrate phosphatase"/>
    <property type="match status" value="1"/>
</dbReference>
<keyword evidence="3" id="KW-0997">Cell inner membrane</keyword>
<dbReference type="Gene3D" id="3.40.190.80">
    <property type="match status" value="1"/>
</dbReference>
<keyword evidence="7 9" id="KW-0472">Membrane</keyword>
<dbReference type="CDD" id="cd11529">
    <property type="entry name" value="NTP-PPase_MazG_Cterm"/>
    <property type="match status" value="1"/>
</dbReference>
<feature type="binding site" evidence="8">
    <location>
        <position position="267"/>
    </location>
    <ligand>
        <name>Mg(2+)</name>
        <dbReference type="ChEBI" id="CHEBI:18420"/>
        <label>1</label>
        <note>catalytic</note>
    </ligand>
</feature>
<evidence type="ECO:0000256" key="9">
    <source>
        <dbReference type="SAM" id="Phobius"/>
    </source>
</evidence>
<dbReference type="PANTHER" id="PTHR30522:SF0">
    <property type="entry name" value="NUCLEOSIDE TRIPHOSPHATE PYROPHOSPHOHYDROLASE"/>
    <property type="match status" value="1"/>
</dbReference>
<dbReference type="SUPFAM" id="SSF55811">
    <property type="entry name" value="Nudix"/>
    <property type="match status" value="1"/>
</dbReference>
<keyword evidence="5" id="KW-0378">Hydrolase</keyword>
<dbReference type="HAMAP" id="MF_02095">
    <property type="entry name" value="CysQ"/>
    <property type="match status" value="1"/>
</dbReference>
<feature type="domain" description="Nudix hydrolase" evidence="10">
    <location>
        <begin position="44"/>
        <end position="178"/>
    </location>
</feature>
<dbReference type="NCBIfam" id="NF008736">
    <property type="entry name" value="PRK11762.1"/>
    <property type="match status" value="1"/>
</dbReference>
<dbReference type="GO" id="GO:0046052">
    <property type="term" value="P:UTP catabolic process"/>
    <property type="evidence" value="ECO:0007669"/>
    <property type="project" value="TreeGrafter"/>
</dbReference>
<evidence type="ECO:0000313" key="11">
    <source>
        <dbReference type="EMBL" id="KAJ9631507.1"/>
    </source>
</evidence>
<organism evidence="11">
    <name type="scientific">Knufia peltigerae</name>
    <dbReference type="NCBI Taxonomy" id="1002370"/>
    <lineage>
        <taxon>Eukaryota</taxon>
        <taxon>Fungi</taxon>
        <taxon>Dikarya</taxon>
        <taxon>Ascomycota</taxon>
        <taxon>Pezizomycotina</taxon>
        <taxon>Eurotiomycetes</taxon>
        <taxon>Chaetothyriomycetidae</taxon>
        <taxon>Chaetothyriales</taxon>
        <taxon>Trichomeriaceae</taxon>
        <taxon>Knufia</taxon>
    </lineage>
</organism>
<dbReference type="InterPro" id="IPR004518">
    <property type="entry name" value="MazG-like_dom"/>
</dbReference>
<dbReference type="GO" id="GO:0046047">
    <property type="term" value="P:TTP catabolic process"/>
    <property type="evidence" value="ECO:0007669"/>
    <property type="project" value="TreeGrafter"/>
</dbReference>
<evidence type="ECO:0000256" key="2">
    <source>
        <dbReference type="ARBA" id="ARBA00022475"/>
    </source>
</evidence>
<dbReference type="InterPro" id="IPR048015">
    <property type="entry name" value="NTP-PPase_MazG-like_N"/>
</dbReference>
<dbReference type="Gene3D" id="3.90.79.10">
    <property type="entry name" value="Nucleoside Triphosphate Pyrophosphohydrolase"/>
    <property type="match status" value="1"/>
</dbReference>
<dbReference type="SUPFAM" id="SSF101386">
    <property type="entry name" value="all-alpha NTP pyrophosphatases"/>
    <property type="match status" value="2"/>
</dbReference>
<dbReference type="NCBIfam" id="NF007113">
    <property type="entry name" value="PRK09562.1"/>
    <property type="match status" value="1"/>
</dbReference>
<evidence type="ECO:0000256" key="5">
    <source>
        <dbReference type="ARBA" id="ARBA00022801"/>
    </source>
</evidence>
<keyword evidence="9" id="KW-0812">Transmembrane</keyword>
<dbReference type="NCBIfam" id="TIGR00444">
    <property type="entry name" value="mazG"/>
    <property type="match status" value="1"/>
</dbReference>
<dbReference type="PROSITE" id="PS00630">
    <property type="entry name" value="IMP_2"/>
    <property type="match status" value="1"/>
</dbReference>
<dbReference type="PRINTS" id="PR00377">
    <property type="entry name" value="IMPHPHTASES"/>
</dbReference>
<protein>
    <recommendedName>
        <fullName evidence="10">Nudix hydrolase domain-containing protein</fullName>
    </recommendedName>
</protein>
<dbReference type="Pfam" id="PF02694">
    <property type="entry name" value="UPF0060"/>
    <property type="match status" value="1"/>
</dbReference>
<dbReference type="Gene3D" id="1.10.287.1080">
    <property type="entry name" value="MazG-like"/>
    <property type="match status" value="2"/>
</dbReference>